<keyword evidence="1" id="KW-0677">Repeat</keyword>
<accession>A0A975D596</accession>
<evidence type="ECO:0000256" key="4">
    <source>
        <dbReference type="SAM" id="SignalP"/>
    </source>
</evidence>
<dbReference type="InterPro" id="IPR050498">
    <property type="entry name" value="Ycf3"/>
</dbReference>
<keyword evidence="4" id="KW-0732">Signal</keyword>
<keyword evidence="2 3" id="KW-0802">TPR repeat</keyword>
<dbReference type="InterPro" id="IPR024618">
    <property type="entry name" value="DUF3857"/>
</dbReference>
<dbReference type="EMBL" id="CP059319">
    <property type="protein sequence ID" value="QTH21925.1"/>
    <property type="molecule type" value="Genomic_DNA"/>
</dbReference>
<dbReference type="Gene3D" id="1.25.40.10">
    <property type="entry name" value="Tetratricopeptide repeat domain"/>
    <property type="match status" value="3"/>
</dbReference>
<feature type="repeat" description="TPR" evidence="3">
    <location>
        <begin position="656"/>
        <end position="689"/>
    </location>
</feature>
<dbReference type="Gene3D" id="3.10.620.30">
    <property type="match status" value="1"/>
</dbReference>
<dbReference type="PANTHER" id="PTHR44858">
    <property type="entry name" value="TETRATRICOPEPTIDE REPEAT PROTEIN 6"/>
    <property type="match status" value="1"/>
</dbReference>
<evidence type="ECO:0000259" key="5">
    <source>
        <dbReference type="Pfam" id="PF12969"/>
    </source>
</evidence>
<dbReference type="Gene3D" id="2.60.40.3140">
    <property type="match status" value="1"/>
</dbReference>
<feature type="repeat" description="TPR" evidence="3">
    <location>
        <begin position="758"/>
        <end position="791"/>
    </location>
</feature>
<organism evidence="6 7">
    <name type="scientific">Rhizorhabdus wittichii</name>
    <dbReference type="NCBI Taxonomy" id="160791"/>
    <lineage>
        <taxon>Bacteria</taxon>
        <taxon>Pseudomonadati</taxon>
        <taxon>Pseudomonadota</taxon>
        <taxon>Alphaproteobacteria</taxon>
        <taxon>Sphingomonadales</taxon>
        <taxon>Sphingomonadaceae</taxon>
        <taxon>Rhizorhabdus</taxon>
    </lineage>
</organism>
<evidence type="ECO:0000313" key="6">
    <source>
        <dbReference type="EMBL" id="QTH21925.1"/>
    </source>
</evidence>
<protein>
    <submittedName>
        <fullName evidence="6">DUF3857 domain-containing protein</fullName>
    </submittedName>
</protein>
<dbReference type="PROSITE" id="PS50005">
    <property type="entry name" value="TPR"/>
    <property type="match status" value="3"/>
</dbReference>
<dbReference type="Pfam" id="PF13432">
    <property type="entry name" value="TPR_16"/>
    <property type="match status" value="3"/>
</dbReference>
<dbReference type="PANTHER" id="PTHR44858:SF1">
    <property type="entry name" value="UDP-N-ACETYLGLUCOSAMINE--PEPTIDE N-ACETYLGLUCOSAMINYLTRANSFERASE SPINDLY-RELATED"/>
    <property type="match status" value="1"/>
</dbReference>
<dbReference type="Pfam" id="PF12969">
    <property type="entry name" value="DUF3857"/>
    <property type="match status" value="1"/>
</dbReference>
<dbReference type="Proteomes" id="UP000664914">
    <property type="component" value="Chromosome"/>
</dbReference>
<dbReference type="SMART" id="SM00028">
    <property type="entry name" value="TPR"/>
    <property type="match status" value="8"/>
</dbReference>
<dbReference type="InterPro" id="IPR019734">
    <property type="entry name" value="TPR_rpt"/>
</dbReference>
<dbReference type="AlphaFoldDB" id="A0A975D596"/>
<feature type="domain" description="DUF3857" evidence="5">
    <location>
        <begin position="62"/>
        <end position="212"/>
    </location>
</feature>
<sequence>MRMLIWIMLACAALSPARAADRVETGPVPAWVRPVAMPAATGPVRGSISYLLADRQVRLEPGRTSIYGETAIRIETAEGLAAGNISLSWQPGTQTVTVHRLAIERGGRTIDLLATGQAFTVLRREANLESAMLDGELTANFQPEGLQVGDIVHLATTTTSSDPTYGGHVEHRFDAAYRVRVGRQHFRAQWPASMAVRLRQTSGLPPLEPRRVGGVVTAELTVDGLEPAATPSQAPQRYRRPRLVELSDFGDWAQLAGLFRPLYDRAATLPADSPLQAEIARIRAASTDPKARAEAALALVQGRVRYVALLMGDGNFVPADATLTWQRRFGDCKAKSALLLAVLRGLDIAADPVVVNADGGDGLDERLPMIGLFNHVIVRATIGGRSYWLDGTRTGDAQLDLIDTPDMGWGLPLVANAVPVRLLPEAPERPLVETRLRIDARNGITLPAPAELEVVFRGDDAYRMQLGDMAASAEERERGLRDFWKKTYAFVDVRTTGAGYDPDRREYRIEAKGDARLDWEDKAHWLTDSGLGDAEVSFERDAREDQNAPFAVTYPYFWRTTQTILLPPGIEPDDADVDETAGGIHYRRKASFVDNVYTMESSTRSIAPDFPAREAPAAQKTIRALATRHVALRIGRDYEQSPAEIEAVLARTAETAEELNEQGKLLFDLARYEMALARFDQAAKLEPDNAIVLARRGVTRLRLGDHAAADRDFAAAEAIDSDSLTLAWGRGLLAQQTDKAEEAVRYYSKVIEKIPGDSEVLVSRAEMYVDLKRYPAALDDLDRAIKLRPDWIRPSGLRAKVLHRMGKTDQALATIDRMLVDHPGERMAAITAAWYHARFGSRKDALRLYSRALDMEKTVDTLLDRSYFRPWDDVAGRLDDVATALRIDPGNAAALREKADLQRRNGDLAGMTTTLSTALKRHSNDVILLGQRAQSLWLDGRKADARKGFAAARATAENPIELASLCWIRAISDIDLTEALADCDAALSRSPNSAAVLESRGFVLVKLGRLDDAILSYDRALAEDPAMAEALLGRAVAWKRKGDQARSDADFAAATARNEDIVAQYHYYGMSF</sequence>
<dbReference type="SUPFAM" id="SSF48452">
    <property type="entry name" value="TPR-like"/>
    <property type="match status" value="2"/>
</dbReference>
<evidence type="ECO:0000256" key="3">
    <source>
        <dbReference type="PROSITE-ProRule" id="PRU00339"/>
    </source>
</evidence>
<reference evidence="6" key="2">
    <citation type="submission" date="2021-04" db="EMBL/GenBank/DDBJ databases">
        <title>Isolation and genomic analysis of the ibuprofen-degrading bacterium Sphingomonas strain MPO218.</title>
        <authorList>
            <person name="Aulestia M."/>
            <person name="Flores A."/>
            <person name="Mangas E.L."/>
            <person name="Perez-Pulido A.J."/>
            <person name="Santero E."/>
            <person name="Camacho E.M."/>
        </authorList>
    </citation>
    <scope>NUCLEOTIDE SEQUENCE</scope>
    <source>
        <strain evidence="6">MPO218</strain>
    </source>
</reference>
<feature type="repeat" description="TPR" evidence="3">
    <location>
        <begin position="994"/>
        <end position="1027"/>
    </location>
</feature>
<dbReference type="RefSeq" id="WP_208632967.1">
    <property type="nucleotide sequence ID" value="NZ_CP059319.1"/>
</dbReference>
<proteinExistence type="predicted"/>
<feature type="chain" id="PRO_5037216759" evidence="4">
    <location>
        <begin position="20"/>
        <end position="1072"/>
    </location>
</feature>
<dbReference type="SUPFAM" id="SSF54001">
    <property type="entry name" value="Cysteine proteinases"/>
    <property type="match status" value="1"/>
</dbReference>
<evidence type="ECO:0000256" key="1">
    <source>
        <dbReference type="ARBA" id="ARBA00022737"/>
    </source>
</evidence>
<gene>
    <name evidence="6" type="ORF">HRJ34_27160</name>
</gene>
<name>A0A975D596_9SPHN</name>
<reference evidence="6" key="1">
    <citation type="submission" date="2020-07" db="EMBL/GenBank/DDBJ databases">
        <authorList>
            <person name="Camacho E."/>
        </authorList>
    </citation>
    <scope>NUCLEOTIDE SEQUENCE</scope>
    <source>
        <strain evidence="6">MPO218</strain>
    </source>
</reference>
<dbReference type="InterPro" id="IPR011990">
    <property type="entry name" value="TPR-like_helical_dom_sf"/>
</dbReference>
<feature type="signal peptide" evidence="4">
    <location>
        <begin position="1"/>
        <end position="19"/>
    </location>
</feature>
<dbReference type="InterPro" id="IPR038765">
    <property type="entry name" value="Papain-like_cys_pep_sf"/>
</dbReference>
<evidence type="ECO:0000313" key="7">
    <source>
        <dbReference type="Proteomes" id="UP000664914"/>
    </source>
</evidence>
<evidence type="ECO:0000256" key="2">
    <source>
        <dbReference type="ARBA" id="ARBA00022803"/>
    </source>
</evidence>